<accession>A0A6G7VKZ5</accession>
<dbReference type="CDD" id="cd01324">
    <property type="entry name" value="cbb3_Oxidase_CcoQ"/>
    <property type="match status" value="1"/>
</dbReference>
<keyword evidence="3" id="KW-1185">Reference proteome</keyword>
<evidence type="ECO:0000256" key="1">
    <source>
        <dbReference type="SAM" id="Phobius"/>
    </source>
</evidence>
<evidence type="ECO:0000313" key="3">
    <source>
        <dbReference type="Proteomes" id="UP000500791"/>
    </source>
</evidence>
<dbReference type="Proteomes" id="UP000500791">
    <property type="component" value="Chromosome"/>
</dbReference>
<keyword evidence="1" id="KW-0812">Transmembrane</keyword>
<gene>
    <name evidence="2" type="ORF">G8E03_07025</name>
</gene>
<feature type="transmembrane region" description="Helical" evidence="1">
    <location>
        <begin position="14"/>
        <end position="31"/>
    </location>
</feature>
<reference evidence="2 3" key="1">
    <citation type="submission" date="2020-03" db="EMBL/GenBank/DDBJ databases">
        <title>Complete genome sequence of Monaibacterium sp. ALG8 with diverse plasmids.</title>
        <authorList>
            <person name="Sun C."/>
        </authorList>
    </citation>
    <scope>NUCLEOTIDE SEQUENCE [LARGE SCALE GENOMIC DNA]</scope>
    <source>
        <strain evidence="2 3">ALG8</strain>
    </source>
</reference>
<proteinExistence type="predicted"/>
<keyword evidence="1" id="KW-1133">Transmembrane helix</keyword>
<dbReference type="KEGG" id="mon:G8E03_07025"/>
<dbReference type="RefSeq" id="WP_166190115.1">
    <property type="nucleotide sequence ID" value="NZ_CP049811.1"/>
</dbReference>
<keyword evidence="1" id="KW-0472">Membrane</keyword>
<dbReference type="InterPro" id="IPR008621">
    <property type="entry name" value="Cbb3-typ_cyt_oxidase_comp"/>
</dbReference>
<sequence length="68" mass="7625">METYSFLRQLADSWVLLVLTLIFLGVVAWAFRPGSRGMHNDAAAVPFRHDDAQLTRHNAPRTKGDGND</sequence>
<dbReference type="Pfam" id="PF05545">
    <property type="entry name" value="FixQ"/>
    <property type="match status" value="1"/>
</dbReference>
<dbReference type="AlphaFoldDB" id="A0A6G7VKZ5"/>
<name>A0A6G7VKZ5_9RHOB</name>
<dbReference type="EMBL" id="CP049811">
    <property type="protein sequence ID" value="QIK40536.1"/>
    <property type="molecule type" value="Genomic_DNA"/>
</dbReference>
<organism evidence="2 3">
    <name type="scientific">Pontivivens nitratireducens</name>
    <dbReference type="NCBI Taxonomy" id="2758038"/>
    <lineage>
        <taxon>Bacteria</taxon>
        <taxon>Pseudomonadati</taxon>
        <taxon>Pseudomonadota</taxon>
        <taxon>Alphaproteobacteria</taxon>
        <taxon>Rhodobacterales</taxon>
        <taxon>Paracoccaceae</taxon>
        <taxon>Pontivivens</taxon>
    </lineage>
</organism>
<evidence type="ECO:0000313" key="2">
    <source>
        <dbReference type="EMBL" id="QIK40536.1"/>
    </source>
</evidence>
<protein>
    <submittedName>
        <fullName evidence="2">Cbb3-type cytochrome c oxidase subunit 3</fullName>
    </submittedName>
</protein>